<organism evidence="1 2">
    <name type="scientific">Roseovarius aestuarii</name>
    <dbReference type="NCBI Taxonomy" id="475083"/>
    <lineage>
        <taxon>Bacteria</taxon>
        <taxon>Pseudomonadati</taxon>
        <taxon>Pseudomonadota</taxon>
        <taxon>Alphaproteobacteria</taxon>
        <taxon>Rhodobacterales</taxon>
        <taxon>Roseobacteraceae</taxon>
        <taxon>Roseovarius</taxon>
    </lineage>
</organism>
<dbReference type="Proteomes" id="UP000193224">
    <property type="component" value="Unassembled WGS sequence"/>
</dbReference>
<gene>
    <name evidence="1" type="ORF">ROA7745_04563</name>
</gene>
<dbReference type="OrthoDB" id="8162921at2"/>
<sequence>MAERYERHRQAWTGEEIEKLHLLATKGMGLKAIAKALMRSEESIKTRAKLDKLKIRKLR</sequence>
<evidence type="ECO:0000313" key="2">
    <source>
        <dbReference type="Proteomes" id="UP000193224"/>
    </source>
</evidence>
<proteinExistence type="predicted"/>
<protein>
    <recommendedName>
        <fullName evidence="3">GcrA cell cycle regulator</fullName>
    </recommendedName>
</protein>
<accession>A0A1X7BYN3</accession>
<dbReference type="EMBL" id="FWXB01000037">
    <property type="protein sequence ID" value="SMC14693.1"/>
    <property type="molecule type" value="Genomic_DNA"/>
</dbReference>
<reference evidence="1 2" key="1">
    <citation type="submission" date="2017-03" db="EMBL/GenBank/DDBJ databases">
        <authorList>
            <person name="Afonso C.L."/>
            <person name="Miller P.J."/>
            <person name="Scott M.A."/>
            <person name="Spackman E."/>
            <person name="Goraichik I."/>
            <person name="Dimitrov K.M."/>
            <person name="Suarez D.L."/>
            <person name="Swayne D.E."/>
        </authorList>
    </citation>
    <scope>NUCLEOTIDE SEQUENCE [LARGE SCALE GENOMIC DNA]</scope>
    <source>
        <strain evidence="1 2">CECT 7745</strain>
    </source>
</reference>
<name>A0A1X7BYN3_9RHOB</name>
<evidence type="ECO:0008006" key="3">
    <source>
        <dbReference type="Google" id="ProtNLM"/>
    </source>
</evidence>
<dbReference type="RefSeq" id="WP_085802580.1">
    <property type="nucleotide sequence ID" value="NZ_FWXB01000037.1"/>
</dbReference>
<keyword evidence="2" id="KW-1185">Reference proteome</keyword>
<evidence type="ECO:0000313" key="1">
    <source>
        <dbReference type="EMBL" id="SMC14693.1"/>
    </source>
</evidence>
<dbReference type="AlphaFoldDB" id="A0A1X7BYN3"/>